<feature type="domain" description="Endonuclease/exonuclease/phosphatase" evidence="1">
    <location>
        <begin position="12"/>
        <end position="117"/>
    </location>
</feature>
<protein>
    <recommendedName>
        <fullName evidence="1">Endonuclease/exonuclease/phosphatase domain-containing protein</fullName>
    </recommendedName>
</protein>
<dbReference type="EMBL" id="KZ502543">
    <property type="protein sequence ID" value="PKU76305.1"/>
    <property type="molecule type" value="Genomic_DNA"/>
</dbReference>
<sequence>MNCFASFVYAACTRINQLNLWEQLHNFSANINAPWCVGGDFNIISNASERRGGCRPNIRAMEEFNEMINDCNLIDIGFLGSPFTWCRVNLYQCLDKFLFNNEWMSQFSASNMEHLSRTLSNHAPLLLNINVNCLTGSFAFRFLNMWLLHDNFKAVIETNWNALVFLDNNISGMLRLWAKLARLKQCLRYWNKNIFKKIFSNIIEVTLRLNFLSWRVFILIILMKVTF</sequence>
<evidence type="ECO:0000259" key="1">
    <source>
        <dbReference type="Pfam" id="PF03372"/>
    </source>
</evidence>
<evidence type="ECO:0000313" key="3">
    <source>
        <dbReference type="Proteomes" id="UP000233837"/>
    </source>
</evidence>
<dbReference type="GO" id="GO:0003824">
    <property type="term" value="F:catalytic activity"/>
    <property type="evidence" value="ECO:0007669"/>
    <property type="project" value="InterPro"/>
</dbReference>
<proteinExistence type="predicted"/>
<dbReference type="InterPro" id="IPR005135">
    <property type="entry name" value="Endo/exonuclease/phosphatase"/>
</dbReference>
<dbReference type="Pfam" id="PF03372">
    <property type="entry name" value="Exo_endo_phos"/>
    <property type="match status" value="1"/>
</dbReference>
<dbReference type="InterPro" id="IPR036691">
    <property type="entry name" value="Endo/exonu/phosph_ase_sf"/>
</dbReference>
<keyword evidence="3" id="KW-1185">Reference proteome</keyword>
<name>A0A2I0WKX5_9ASPA</name>
<dbReference type="AlphaFoldDB" id="A0A2I0WKX5"/>
<dbReference type="Proteomes" id="UP000233837">
    <property type="component" value="Unassembled WGS sequence"/>
</dbReference>
<dbReference type="Gene3D" id="3.60.10.10">
    <property type="entry name" value="Endonuclease/exonuclease/phosphatase"/>
    <property type="match status" value="1"/>
</dbReference>
<dbReference type="PANTHER" id="PTHR33710">
    <property type="entry name" value="BNAC02G09200D PROTEIN"/>
    <property type="match status" value="1"/>
</dbReference>
<reference evidence="2 3" key="1">
    <citation type="journal article" date="2016" name="Sci. Rep.">
        <title>The Dendrobium catenatum Lindl. genome sequence provides insights into polysaccharide synthase, floral development and adaptive evolution.</title>
        <authorList>
            <person name="Zhang G.Q."/>
            <person name="Xu Q."/>
            <person name="Bian C."/>
            <person name="Tsai W.C."/>
            <person name="Yeh C.M."/>
            <person name="Liu K.W."/>
            <person name="Yoshida K."/>
            <person name="Zhang L.S."/>
            <person name="Chang S.B."/>
            <person name="Chen F."/>
            <person name="Shi Y."/>
            <person name="Su Y.Y."/>
            <person name="Zhang Y.Q."/>
            <person name="Chen L.J."/>
            <person name="Yin Y."/>
            <person name="Lin M."/>
            <person name="Huang H."/>
            <person name="Deng H."/>
            <person name="Wang Z.W."/>
            <person name="Zhu S.L."/>
            <person name="Zhao X."/>
            <person name="Deng C."/>
            <person name="Niu S.C."/>
            <person name="Huang J."/>
            <person name="Wang M."/>
            <person name="Liu G.H."/>
            <person name="Yang H.J."/>
            <person name="Xiao X.J."/>
            <person name="Hsiao Y.Y."/>
            <person name="Wu W.L."/>
            <person name="Chen Y.Y."/>
            <person name="Mitsuda N."/>
            <person name="Ohme-Takagi M."/>
            <person name="Luo Y.B."/>
            <person name="Van de Peer Y."/>
            <person name="Liu Z.J."/>
        </authorList>
    </citation>
    <scope>NUCLEOTIDE SEQUENCE [LARGE SCALE GENOMIC DNA]</scope>
    <source>
        <tissue evidence="2">The whole plant</tissue>
    </source>
</reference>
<organism evidence="2 3">
    <name type="scientific">Dendrobium catenatum</name>
    <dbReference type="NCBI Taxonomy" id="906689"/>
    <lineage>
        <taxon>Eukaryota</taxon>
        <taxon>Viridiplantae</taxon>
        <taxon>Streptophyta</taxon>
        <taxon>Embryophyta</taxon>
        <taxon>Tracheophyta</taxon>
        <taxon>Spermatophyta</taxon>
        <taxon>Magnoliopsida</taxon>
        <taxon>Liliopsida</taxon>
        <taxon>Asparagales</taxon>
        <taxon>Orchidaceae</taxon>
        <taxon>Epidendroideae</taxon>
        <taxon>Malaxideae</taxon>
        <taxon>Dendrobiinae</taxon>
        <taxon>Dendrobium</taxon>
    </lineage>
</organism>
<dbReference type="SUPFAM" id="SSF56219">
    <property type="entry name" value="DNase I-like"/>
    <property type="match status" value="1"/>
</dbReference>
<evidence type="ECO:0000313" key="2">
    <source>
        <dbReference type="EMBL" id="PKU76305.1"/>
    </source>
</evidence>
<reference evidence="2 3" key="2">
    <citation type="journal article" date="2017" name="Nature">
        <title>The Apostasia genome and the evolution of orchids.</title>
        <authorList>
            <person name="Zhang G.Q."/>
            <person name="Liu K.W."/>
            <person name="Li Z."/>
            <person name="Lohaus R."/>
            <person name="Hsiao Y.Y."/>
            <person name="Niu S.C."/>
            <person name="Wang J.Y."/>
            <person name="Lin Y.C."/>
            <person name="Xu Q."/>
            <person name="Chen L.J."/>
            <person name="Yoshida K."/>
            <person name="Fujiwara S."/>
            <person name="Wang Z.W."/>
            <person name="Zhang Y.Q."/>
            <person name="Mitsuda N."/>
            <person name="Wang M."/>
            <person name="Liu G.H."/>
            <person name="Pecoraro L."/>
            <person name="Huang H.X."/>
            <person name="Xiao X.J."/>
            <person name="Lin M."/>
            <person name="Wu X.Y."/>
            <person name="Wu W.L."/>
            <person name="Chen Y.Y."/>
            <person name="Chang S.B."/>
            <person name="Sakamoto S."/>
            <person name="Ohme-Takagi M."/>
            <person name="Yagi M."/>
            <person name="Zeng S.J."/>
            <person name="Shen C.Y."/>
            <person name="Yeh C.M."/>
            <person name="Luo Y.B."/>
            <person name="Tsai W.C."/>
            <person name="Van de Peer Y."/>
            <person name="Liu Z.J."/>
        </authorList>
    </citation>
    <scope>NUCLEOTIDE SEQUENCE [LARGE SCALE GENOMIC DNA]</scope>
    <source>
        <tissue evidence="2">The whole plant</tissue>
    </source>
</reference>
<gene>
    <name evidence="2" type="ORF">MA16_Dca019534</name>
</gene>
<dbReference type="PANTHER" id="PTHR33710:SF71">
    <property type="entry name" value="ENDONUCLEASE_EXONUCLEASE_PHOSPHATASE DOMAIN-CONTAINING PROTEIN"/>
    <property type="match status" value="1"/>
</dbReference>
<accession>A0A2I0WKX5</accession>